<organism evidence="2 3">
    <name type="scientific">Laccaria amethystina LaAM-08-1</name>
    <dbReference type="NCBI Taxonomy" id="1095629"/>
    <lineage>
        <taxon>Eukaryota</taxon>
        <taxon>Fungi</taxon>
        <taxon>Dikarya</taxon>
        <taxon>Basidiomycota</taxon>
        <taxon>Agaricomycotina</taxon>
        <taxon>Agaricomycetes</taxon>
        <taxon>Agaricomycetidae</taxon>
        <taxon>Agaricales</taxon>
        <taxon>Agaricineae</taxon>
        <taxon>Hydnangiaceae</taxon>
        <taxon>Laccaria</taxon>
    </lineage>
</organism>
<name>A0A0C9Y6E0_9AGAR</name>
<dbReference type="HOGENOM" id="CLU_1806478_0_0_1"/>
<sequence length="143" mass="15786">MTNTPEWRRLHWMSELMFSKALQVQKTSQAPYTLGGLLSDSSKIRKAPKRIALQQSRGVQQHSGETGGKTGSRCLDVCNFSPRRRSQEDCWETATGAAGDPRNLPTNATAFQVLALGAYLYSGLYCAFLNELRSLVSQVDSSV</sequence>
<evidence type="ECO:0000313" key="2">
    <source>
        <dbReference type="EMBL" id="KIK03603.1"/>
    </source>
</evidence>
<evidence type="ECO:0000313" key="3">
    <source>
        <dbReference type="Proteomes" id="UP000054477"/>
    </source>
</evidence>
<keyword evidence="3" id="KW-1185">Reference proteome</keyword>
<reference evidence="3" key="2">
    <citation type="submission" date="2015-01" db="EMBL/GenBank/DDBJ databases">
        <title>Evolutionary Origins and Diversification of the Mycorrhizal Mutualists.</title>
        <authorList>
            <consortium name="DOE Joint Genome Institute"/>
            <consortium name="Mycorrhizal Genomics Consortium"/>
            <person name="Kohler A."/>
            <person name="Kuo A."/>
            <person name="Nagy L.G."/>
            <person name="Floudas D."/>
            <person name="Copeland A."/>
            <person name="Barry K.W."/>
            <person name="Cichocki N."/>
            <person name="Veneault-Fourrey C."/>
            <person name="LaButti K."/>
            <person name="Lindquist E.A."/>
            <person name="Lipzen A."/>
            <person name="Lundell T."/>
            <person name="Morin E."/>
            <person name="Murat C."/>
            <person name="Riley R."/>
            <person name="Ohm R."/>
            <person name="Sun H."/>
            <person name="Tunlid A."/>
            <person name="Henrissat B."/>
            <person name="Grigoriev I.V."/>
            <person name="Hibbett D.S."/>
            <person name="Martin F."/>
        </authorList>
    </citation>
    <scope>NUCLEOTIDE SEQUENCE [LARGE SCALE GENOMIC DNA]</scope>
    <source>
        <strain evidence="3">LaAM-08-1</strain>
    </source>
</reference>
<dbReference type="AlphaFoldDB" id="A0A0C9Y6E0"/>
<accession>A0A0C9Y6E0</accession>
<dbReference type="Proteomes" id="UP000054477">
    <property type="component" value="Unassembled WGS sequence"/>
</dbReference>
<reference evidence="2 3" key="1">
    <citation type="submission" date="2014-04" db="EMBL/GenBank/DDBJ databases">
        <authorList>
            <consortium name="DOE Joint Genome Institute"/>
            <person name="Kuo A."/>
            <person name="Kohler A."/>
            <person name="Nagy L.G."/>
            <person name="Floudas D."/>
            <person name="Copeland A."/>
            <person name="Barry K.W."/>
            <person name="Cichocki N."/>
            <person name="Veneault-Fourrey C."/>
            <person name="LaButti K."/>
            <person name="Lindquist E.A."/>
            <person name="Lipzen A."/>
            <person name="Lundell T."/>
            <person name="Morin E."/>
            <person name="Murat C."/>
            <person name="Sun H."/>
            <person name="Tunlid A."/>
            <person name="Henrissat B."/>
            <person name="Grigoriev I.V."/>
            <person name="Hibbett D.S."/>
            <person name="Martin F."/>
            <person name="Nordberg H.P."/>
            <person name="Cantor M.N."/>
            <person name="Hua S.X."/>
        </authorList>
    </citation>
    <scope>NUCLEOTIDE SEQUENCE [LARGE SCALE GENOMIC DNA]</scope>
    <source>
        <strain evidence="2 3">LaAM-08-1</strain>
    </source>
</reference>
<dbReference type="EMBL" id="KN838578">
    <property type="protein sequence ID" value="KIK03603.1"/>
    <property type="molecule type" value="Genomic_DNA"/>
</dbReference>
<gene>
    <name evidence="2" type="ORF">K443DRAFT_469319</name>
</gene>
<proteinExistence type="predicted"/>
<feature type="region of interest" description="Disordered" evidence="1">
    <location>
        <begin position="53"/>
        <end position="73"/>
    </location>
</feature>
<feature type="compositionally biased region" description="Polar residues" evidence="1">
    <location>
        <begin position="53"/>
        <end position="64"/>
    </location>
</feature>
<protein>
    <submittedName>
        <fullName evidence="2">Uncharacterized protein</fullName>
    </submittedName>
</protein>
<evidence type="ECO:0000256" key="1">
    <source>
        <dbReference type="SAM" id="MobiDB-lite"/>
    </source>
</evidence>